<evidence type="ECO:0000313" key="5">
    <source>
        <dbReference type="Proteomes" id="UP000021315"/>
    </source>
</evidence>
<dbReference type="EMBL" id="CP058708">
    <property type="protein sequence ID" value="QLH51429.1"/>
    <property type="molecule type" value="Genomic_DNA"/>
</dbReference>
<dbReference type="Gene3D" id="3.90.960.10">
    <property type="entry name" value="YbaK/aminoacyl-tRNA synthetase-associated domain"/>
    <property type="match status" value="1"/>
</dbReference>
<dbReference type="EMBL" id="JDST02000059">
    <property type="protein sequence ID" value="KFB76206.1"/>
    <property type="molecule type" value="Genomic_DNA"/>
</dbReference>
<organism evidence="3 5">
    <name type="scientific">Candidatus Accumulibacter cognatus</name>
    <dbReference type="NCBI Taxonomy" id="2954383"/>
    <lineage>
        <taxon>Bacteria</taxon>
        <taxon>Pseudomonadati</taxon>
        <taxon>Pseudomonadota</taxon>
        <taxon>Betaproteobacteria</taxon>
        <taxon>Candidatus Accumulibacter</taxon>
    </lineage>
</organism>
<gene>
    <name evidence="3" type="ORF">AW06_002628</name>
    <name evidence="4" type="ORF">HWD57_17665</name>
</gene>
<protein>
    <submittedName>
        <fullName evidence="4">YbaK/EbsC family protein</fullName>
    </submittedName>
    <submittedName>
        <fullName evidence="3">YbaK/EbsC protein</fullName>
    </submittedName>
</protein>
<dbReference type="RefSeq" id="WP_138677209.1">
    <property type="nucleotide sequence ID" value="NZ_JDST02000059.1"/>
</dbReference>
<dbReference type="PANTHER" id="PTHR30411">
    <property type="entry name" value="CYTOPLASMIC PROTEIN"/>
    <property type="match status" value="1"/>
</dbReference>
<dbReference type="SUPFAM" id="SSF55826">
    <property type="entry name" value="YbaK/ProRS associated domain"/>
    <property type="match status" value="1"/>
</dbReference>
<dbReference type="Proteomes" id="UP000021315">
    <property type="component" value="Unassembled WGS sequence"/>
</dbReference>
<dbReference type="CDD" id="cd04333">
    <property type="entry name" value="ProX_deacylase"/>
    <property type="match status" value="1"/>
</dbReference>
<evidence type="ECO:0000256" key="1">
    <source>
        <dbReference type="SAM" id="MobiDB-lite"/>
    </source>
</evidence>
<sequence>MNIDRPSQFSSASGVGRDADGAGGHPPTPVEPATRLPDSAQRVADLLLRIGHGKPVVLLPASGRTSAEAAAGLGCSVAEIAKSIVFRRLSDDAAVMIIASGANRVDELKVAALVGPLGKADAAFVRQRTGYAIGGVCPVGHCGQTLVLVDQDLLHFDRIWAAAGHPHAVFELTPGELLAMTGATAAEVAISPASP</sequence>
<dbReference type="KEGG" id="acog:HWD57_17665"/>
<reference evidence="4" key="3">
    <citation type="submission" date="2020-06" db="EMBL/GenBank/DDBJ databases">
        <authorList>
            <person name="Arumugam K."/>
            <person name="Besarab I."/>
            <person name="Haryono M."/>
            <person name="Bagci C."/>
            <person name="Beier S."/>
            <person name="Buchfink B."/>
            <person name="Gorska A."/>
            <person name="Qiu G."/>
            <person name="Huson D.H."/>
            <person name="Williams R.B."/>
        </authorList>
    </citation>
    <scope>NUCLEOTIDE SEQUENCE</scope>
    <source>
        <strain evidence="4">SSA1</strain>
    </source>
</reference>
<keyword evidence="5" id="KW-1185">Reference proteome</keyword>
<reference evidence="3 5" key="1">
    <citation type="submission" date="2014-02" db="EMBL/GenBank/DDBJ databases">
        <title>Expanding our view of genomic diversity in Candidatus Accumulibacter clades.</title>
        <authorList>
            <person name="Skennerton C.T."/>
            <person name="Barr J.J."/>
            <person name="Slater F.R."/>
            <person name="Bond P.L."/>
            <person name="Tyson G.W."/>
        </authorList>
    </citation>
    <scope>NUCLEOTIDE SEQUENCE [LARGE SCALE GENOMIC DNA]</scope>
    <source>
        <strain evidence="5">SK-02</strain>
    </source>
</reference>
<dbReference type="PANTHER" id="PTHR30411:SF1">
    <property type="entry name" value="CYTOPLASMIC PROTEIN"/>
    <property type="match status" value="1"/>
</dbReference>
<dbReference type="AlphaFoldDB" id="A0A080M5B4"/>
<reference evidence="4 6" key="2">
    <citation type="journal article" date="2019" name="Microbiome">
        <title>Annotated bacterial chromosomes from frame-shift-corrected long-read metagenomic data.</title>
        <authorList>
            <person name="Arumugam K."/>
            <person name="Bagci C."/>
            <person name="Bessarab I."/>
            <person name="Beier S."/>
            <person name="Buchfink B."/>
            <person name="Gorska A."/>
            <person name="Qiu G."/>
            <person name="Huson D.H."/>
            <person name="Williams R.B.H."/>
        </authorList>
    </citation>
    <scope>NUCLEOTIDE SEQUENCE [LARGE SCALE GENOMIC DNA]</scope>
    <source>
        <strain evidence="4">SSA1</strain>
    </source>
</reference>
<dbReference type="InterPro" id="IPR036754">
    <property type="entry name" value="YbaK/aa-tRNA-synt-asso_dom_sf"/>
</dbReference>
<evidence type="ECO:0000313" key="3">
    <source>
        <dbReference type="EMBL" id="KFB76206.1"/>
    </source>
</evidence>
<feature type="domain" description="YbaK/aminoacyl-tRNA synthetase-associated" evidence="2">
    <location>
        <begin position="63"/>
        <end position="178"/>
    </location>
</feature>
<feature type="compositionally biased region" description="Polar residues" evidence="1">
    <location>
        <begin position="1"/>
        <end position="13"/>
    </location>
</feature>
<evidence type="ECO:0000259" key="2">
    <source>
        <dbReference type="Pfam" id="PF04073"/>
    </source>
</evidence>
<dbReference type="InterPro" id="IPR007214">
    <property type="entry name" value="YbaK/aa-tRNA-synth-assoc-dom"/>
</dbReference>
<accession>A0A7D5NFT0</accession>
<feature type="region of interest" description="Disordered" evidence="1">
    <location>
        <begin position="1"/>
        <end position="36"/>
    </location>
</feature>
<dbReference type="GO" id="GO:0002161">
    <property type="term" value="F:aminoacyl-tRNA deacylase activity"/>
    <property type="evidence" value="ECO:0007669"/>
    <property type="project" value="InterPro"/>
</dbReference>
<proteinExistence type="predicted"/>
<evidence type="ECO:0000313" key="4">
    <source>
        <dbReference type="EMBL" id="QLH51429.1"/>
    </source>
</evidence>
<dbReference type="Pfam" id="PF04073">
    <property type="entry name" value="tRNA_edit"/>
    <property type="match status" value="1"/>
</dbReference>
<evidence type="ECO:0000313" key="6">
    <source>
        <dbReference type="Proteomes" id="UP000509684"/>
    </source>
</evidence>
<dbReference type="STRING" id="1453999.AW06_002628"/>
<name>A0A080M5B4_9PROT</name>
<dbReference type="Proteomes" id="UP000509684">
    <property type="component" value="Chromosome"/>
</dbReference>
<accession>A0A080M5B4</accession>